<dbReference type="AlphaFoldDB" id="A0AAJ2ERH1"/>
<proteinExistence type="predicted"/>
<keyword evidence="1" id="KW-1133">Transmembrane helix</keyword>
<evidence type="ECO:0000256" key="1">
    <source>
        <dbReference type="SAM" id="Phobius"/>
    </source>
</evidence>
<reference evidence="2" key="1">
    <citation type="submission" date="2023-08" db="EMBL/GenBank/DDBJ databases">
        <title>Functional and genomic diversity of the sorghum phyllosphere microbiome.</title>
        <authorList>
            <person name="Shade A."/>
        </authorList>
    </citation>
    <scope>NUCLEOTIDE SEQUENCE</scope>
    <source>
        <strain evidence="2">SORGH_AS_0974</strain>
    </source>
</reference>
<dbReference type="RefSeq" id="WP_309770928.1">
    <property type="nucleotide sequence ID" value="NZ_JAVIZC010000003.1"/>
</dbReference>
<sequence>MKSKILFRDDHPRGLISRRKIHRVGANDNVPSLEFETAGQERDWRLFCLIGAIVCGLSAFIFLPLW</sequence>
<accession>A0AAJ2ERH1</accession>
<keyword evidence="1" id="KW-0472">Membrane</keyword>
<name>A0AAJ2ERH1_9HYPH</name>
<dbReference type="EMBL" id="JAVIZC010000003">
    <property type="protein sequence ID" value="MDR6102101.1"/>
    <property type="molecule type" value="Genomic_DNA"/>
</dbReference>
<evidence type="ECO:0000313" key="2">
    <source>
        <dbReference type="EMBL" id="MDR6102101.1"/>
    </source>
</evidence>
<protein>
    <submittedName>
        <fullName evidence="2">Uncharacterized protein</fullName>
    </submittedName>
</protein>
<comment type="caution">
    <text evidence="2">The sequence shown here is derived from an EMBL/GenBank/DDBJ whole genome shotgun (WGS) entry which is preliminary data.</text>
</comment>
<dbReference type="Proteomes" id="UP001255601">
    <property type="component" value="Unassembled WGS sequence"/>
</dbReference>
<organism evidence="2 3">
    <name type="scientific">Agrobacterium larrymoorei</name>
    <dbReference type="NCBI Taxonomy" id="160699"/>
    <lineage>
        <taxon>Bacteria</taxon>
        <taxon>Pseudomonadati</taxon>
        <taxon>Pseudomonadota</taxon>
        <taxon>Alphaproteobacteria</taxon>
        <taxon>Hyphomicrobiales</taxon>
        <taxon>Rhizobiaceae</taxon>
        <taxon>Rhizobium/Agrobacterium group</taxon>
        <taxon>Agrobacterium</taxon>
    </lineage>
</organism>
<evidence type="ECO:0000313" key="3">
    <source>
        <dbReference type="Proteomes" id="UP001255601"/>
    </source>
</evidence>
<keyword evidence="1" id="KW-0812">Transmembrane</keyword>
<feature type="transmembrane region" description="Helical" evidence="1">
    <location>
        <begin position="46"/>
        <end position="65"/>
    </location>
</feature>
<gene>
    <name evidence="2" type="ORF">QE369_002298</name>
</gene>